<protein>
    <submittedName>
        <fullName evidence="1">Uncharacterized protein</fullName>
    </submittedName>
</protein>
<name>X0WL83_9ZZZZ</name>
<dbReference type="EMBL" id="BARS01049327">
    <property type="protein sequence ID" value="GAG31744.1"/>
    <property type="molecule type" value="Genomic_DNA"/>
</dbReference>
<comment type="caution">
    <text evidence="1">The sequence shown here is derived from an EMBL/GenBank/DDBJ whole genome shotgun (WGS) entry which is preliminary data.</text>
</comment>
<sequence length="37" mass="4134">GQKEGWMPVSITTNPGRQKAWRISGLHKISGKPKLMD</sequence>
<accession>X0WL83</accession>
<organism evidence="1">
    <name type="scientific">marine sediment metagenome</name>
    <dbReference type="NCBI Taxonomy" id="412755"/>
    <lineage>
        <taxon>unclassified sequences</taxon>
        <taxon>metagenomes</taxon>
        <taxon>ecological metagenomes</taxon>
    </lineage>
</organism>
<gene>
    <name evidence="1" type="ORF">S01H1_73800</name>
</gene>
<dbReference type="AlphaFoldDB" id="X0WL83"/>
<evidence type="ECO:0000313" key="1">
    <source>
        <dbReference type="EMBL" id="GAG31744.1"/>
    </source>
</evidence>
<feature type="non-terminal residue" evidence="1">
    <location>
        <position position="1"/>
    </location>
</feature>
<proteinExistence type="predicted"/>
<reference evidence="1" key="1">
    <citation type="journal article" date="2014" name="Front. Microbiol.">
        <title>High frequency of phylogenetically diverse reductive dehalogenase-homologous genes in deep subseafloor sedimentary metagenomes.</title>
        <authorList>
            <person name="Kawai M."/>
            <person name="Futagami T."/>
            <person name="Toyoda A."/>
            <person name="Takaki Y."/>
            <person name="Nishi S."/>
            <person name="Hori S."/>
            <person name="Arai W."/>
            <person name="Tsubouchi T."/>
            <person name="Morono Y."/>
            <person name="Uchiyama I."/>
            <person name="Ito T."/>
            <person name="Fujiyama A."/>
            <person name="Inagaki F."/>
            <person name="Takami H."/>
        </authorList>
    </citation>
    <scope>NUCLEOTIDE SEQUENCE</scope>
    <source>
        <strain evidence="1">Expedition CK06-06</strain>
    </source>
</reference>